<dbReference type="GO" id="GO:0010628">
    <property type="term" value="P:positive regulation of gene expression"/>
    <property type="evidence" value="ECO:0007669"/>
    <property type="project" value="TreeGrafter"/>
</dbReference>
<keyword evidence="7" id="KW-1185">Reference proteome</keyword>
<dbReference type="InterPro" id="IPR036390">
    <property type="entry name" value="WH_DNA-bd_sf"/>
</dbReference>
<keyword evidence="3" id="KW-0238">DNA-binding</keyword>
<dbReference type="PANTHER" id="PTHR30427:SF1">
    <property type="entry name" value="TRANSCRIPTIONAL ACTIVATOR PROTEIN LYSR"/>
    <property type="match status" value="1"/>
</dbReference>
<evidence type="ECO:0000256" key="3">
    <source>
        <dbReference type="ARBA" id="ARBA00023125"/>
    </source>
</evidence>
<reference evidence="6" key="1">
    <citation type="submission" date="2020-01" db="EMBL/GenBank/DDBJ databases">
        <authorList>
            <person name="Yang Y."/>
            <person name="Kwon Y.M."/>
        </authorList>
    </citation>
    <scope>NUCLEOTIDE SEQUENCE</scope>
    <source>
        <strain evidence="6">PG104</strain>
    </source>
</reference>
<dbReference type="Proteomes" id="UP000679284">
    <property type="component" value="Chromosome"/>
</dbReference>
<sequence length="304" mass="33752">MKHRQLEAFRHVMRTGTTAKAASLMCVTQPAVSRLITDLESHLGFNLFDRNKGRLYPTPEALKFFGGVERFFIGVGELENAAKQIREHGGSALRISATPALSTGVLPGAIAEFLKLHPKASVEIETASFSQIALRLQTFQTDMGIAHAFPDLPGIEQRVMARVDHVCAMHEDHRLASQEVIRPQDLTGENVLRIIPEGNMNWNDTRSVLDRAAIRFRSDLGTQSSHTGYAMIAEHLAVGVIEPFAAASWRRNGVVTRPFEPRITYDYVVALPEDQPLSRMAREFIPILHERMGAFETPEGCAKG</sequence>
<feature type="domain" description="HTH lysR-type" evidence="5">
    <location>
        <begin position="1"/>
        <end position="58"/>
    </location>
</feature>
<dbReference type="InterPro" id="IPR036388">
    <property type="entry name" value="WH-like_DNA-bd_sf"/>
</dbReference>
<dbReference type="RefSeq" id="WP_211784906.1">
    <property type="nucleotide sequence ID" value="NZ_CP047289.1"/>
</dbReference>
<comment type="similarity">
    <text evidence="1">Belongs to the LysR transcriptional regulatory family.</text>
</comment>
<evidence type="ECO:0000256" key="4">
    <source>
        <dbReference type="ARBA" id="ARBA00023163"/>
    </source>
</evidence>
<evidence type="ECO:0000256" key="2">
    <source>
        <dbReference type="ARBA" id="ARBA00023015"/>
    </source>
</evidence>
<evidence type="ECO:0000259" key="5">
    <source>
        <dbReference type="PROSITE" id="PS50931"/>
    </source>
</evidence>
<dbReference type="Pfam" id="PF03466">
    <property type="entry name" value="LysR_substrate"/>
    <property type="match status" value="1"/>
</dbReference>
<keyword evidence="2" id="KW-0805">Transcription regulation</keyword>
<dbReference type="Gene3D" id="1.10.10.10">
    <property type="entry name" value="Winged helix-like DNA-binding domain superfamily/Winged helix DNA-binding domain"/>
    <property type="match status" value="1"/>
</dbReference>
<dbReference type="KEGG" id="fap:GR316_04865"/>
<evidence type="ECO:0000256" key="1">
    <source>
        <dbReference type="ARBA" id="ARBA00009437"/>
    </source>
</evidence>
<dbReference type="InterPro" id="IPR000847">
    <property type="entry name" value="LysR_HTH_N"/>
</dbReference>
<dbReference type="Gene3D" id="3.40.190.10">
    <property type="entry name" value="Periplasmic binding protein-like II"/>
    <property type="match status" value="2"/>
</dbReference>
<dbReference type="InterPro" id="IPR005119">
    <property type="entry name" value="LysR_subst-bd"/>
</dbReference>
<gene>
    <name evidence="6" type="ORF">GR316_04865</name>
</gene>
<accession>A0A8J8MS08</accession>
<name>A0A8J8MS08_9RHOB</name>
<organism evidence="6 7">
    <name type="scientific">Falsirhodobacter algicola</name>
    <dbReference type="NCBI Taxonomy" id="2692330"/>
    <lineage>
        <taxon>Bacteria</taxon>
        <taxon>Pseudomonadati</taxon>
        <taxon>Pseudomonadota</taxon>
        <taxon>Alphaproteobacteria</taxon>
        <taxon>Rhodobacterales</taxon>
        <taxon>Paracoccaceae</taxon>
        <taxon>Falsirhodobacter</taxon>
    </lineage>
</organism>
<protein>
    <submittedName>
        <fullName evidence="6">LysR family transcriptional regulator</fullName>
    </submittedName>
</protein>
<dbReference type="GO" id="GO:0003700">
    <property type="term" value="F:DNA-binding transcription factor activity"/>
    <property type="evidence" value="ECO:0007669"/>
    <property type="project" value="InterPro"/>
</dbReference>
<proteinExistence type="inferred from homology"/>
<dbReference type="PANTHER" id="PTHR30427">
    <property type="entry name" value="TRANSCRIPTIONAL ACTIVATOR PROTEIN LYSR"/>
    <property type="match status" value="1"/>
</dbReference>
<dbReference type="SUPFAM" id="SSF53850">
    <property type="entry name" value="Periplasmic binding protein-like II"/>
    <property type="match status" value="1"/>
</dbReference>
<dbReference type="SUPFAM" id="SSF46785">
    <property type="entry name" value="Winged helix' DNA-binding domain"/>
    <property type="match status" value="1"/>
</dbReference>
<evidence type="ECO:0000313" key="7">
    <source>
        <dbReference type="Proteomes" id="UP000679284"/>
    </source>
</evidence>
<evidence type="ECO:0000313" key="6">
    <source>
        <dbReference type="EMBL" id="QUS35660.1"/>
    </source>
</evidence>
<keyword evidence="4" id="KW-0804">Transcription</keyword>
<dbReference type="AlphaFoldDB" id="A0A8J8MS08"/>
<dbReference type="GO" id="GO:0043565">
    <property type="term" value="F:sequence-specific DNA binding"/>
    <property type="evidence" value="ECO:0007669"/>
    <property type="project" value="TreeGrafter"/>
</dbReference>
<dbReference type="Pfam" id="PF00126">
    <property type="entry name" value="HTH_1"/>
    <property type="match status" value="1"/>
</dbReference>
<dbReference type="PRINTS" id="PR00039">
    <property type="entry name" value="HTHLYSR"/>
</dbReference>
<dbReference type="PROSITE" id="PS50931">
    <property type="entry name" value="HTH_LYSR"/>
    <property type="match status" value="1"/>
</dbReference>
<dbReference type="EMBL" id="CP047289">
    <property type="protein sequence ID" value="QUS35660.1"/>
    <property type="molecule type" value="Genomic_DNA"/>
</dbReference>